<dbReference type="EMBL" id="VIIS01000554">
    <property type="protein sequence ID" value="KAF0307651.1"/>
    <property type="molecule type" value="Genomic_DNA"/>
</dbReference>
<feature type="domain" description="SH3" evidence="6">
    <location>
        <begin position="337"/>
        <end position="408"/>
    </location>
</feature>
<dbReference type="InterPro" id="IPR035601">
    <property type="entry name" value="MPP5_SH3"/>
</dbReference>
<dbReference type="InterPro" id="IPR050716">
    <property type="entry name" value="MAGUK"/>
</dbReference>
<organism evidence="10 11">
    <name type="scientific">Amphibalanus amphitrite</name>
    <name type="common">Striped barnacle</name>
    <name type="synonym">Balanus amphitrite</name>
    <dbReference type="NCBI Taxonomy" id="1232801"/>
    <lineage>
        <taxon>Eukaryota</taxon>
        <taxon>Metazoa</taxon>
        <taxon>Ecdysozoa</taxon>
        <taxon>Arthropoda</taxon>
        <taxon>Crustacea</taxon>
        <taxon>Multicrustacea</taxon>
        <taxon>Cirripedia</taxon>
        <taxon>Thoracica</taxon>
        <taxon>Thoracicalcarea</taxon>
        <taxon>Balanomorpha</taxon>
        <taxon>Balanoidea</taxon>
        <taxon>Balanidae</taxon>
        <taxon>Amphibalaninae</taxon>
        <taxon>Amphibalanus</taxon>
    </lineage>
</organism>
<evidence type="ECO:0000313" key="10">
    <source>
        <dbReference type="EMBL" id="KAF0307651.1"/>
    </source>
</evidence>
<dbReference type="Gene3D" id="2.30.30.40">
    <property type="entry name" value="SH3 Domains"/>
    <property type="match status" value="1"/>
</dbReference>
<dbReference type="PROSITE" id="PS51022">
    <property type="entry name" value="L27"/>
    <property type="match status" value="1"/>
</dbReference>
<comment type="caution">
    <text evidence="10">The sequence shown here is derived from an EMBL/GenBank/DDBJ whole genome shotgun (WGS) entry which is preliminary data.</text>
</comment>
<sequence>MKGAEEPFSLTLLLRISYAHNDDSQLNVSNLSLETTILNKLYPSGAGVPPAGTASPAAPPSTSPRQPSQVNRLNSGRQRAQVAAAGAAPGPRPRLTAAAASTAAELAELLASLKQIQRALKASGAGLQQELAVAQSLLTSPEFQRVLAVHNKVQEIWCFNAPPSALCFNAQDVAQEVVGVLQESSSPEAVELVDLLTRFDMEGLLYSHDQIAARGSPADSGEPEPAPALDDYAERVHHYTDPRVRVIRLEKTNEPLGATVKNEGDSVLVGRIVKGGAADKSGLLRPGDEILEVNGIEMRGKSVDDVCDILAGMTGSLVFLALPRDEQEEPEKTKPPQAVLHVKAHFDYDPEDDIYMPCREIGMSFQKGDILHVTSQEDPDWWQATRDGDEDLPLSGLIPSLSFQTQRETLKQSIIDSSRKEGKKNKFLCAKRTNKKKRKMYNAEYNDDYEANEILTYEEVGLYYPRANHKRPVVLIGPPNIGRHELRQKLMEDTERFSAAVPHTSRPRKDTEVDGQDYHFISRPQFEQDIVNRLFVEHGEYERAYYGTSVSAIRTVVNSSKICVLNLHPHSLKILKTTDLKPFVVFVAPPSLEKLRQLKQKAGEQVRDDELKQIIEKAREIEEVYGHYFDIVIINSDLNRAYEQLIHEINTLEREPQWVPASWLRQDLA</sequence>
<gene>
    <name evidence="10" type="primary">MPP5</name>
    <name evidence="10" type="ORF">FJT64_021056</name>
</gene>
<evidence type="ECO:0000256" key="4">
    <source>
        <dbReference type="SAM" id="Coils"/>
    </source>
</evidence>
<dbReference type="FunFam" id="3.30.63.10:FF:000002">
    <property type="entry name" value="Guanylate kinase 1"/>
    <property type="match status" value="1"/>
</dbReference>
<feature type="coiled-coil region" evidence="4">
    <location>
        <begin position="592"/>
        <end position="655"/>
    </location>
</feature>
<name>A0A6A4X020_AMPAM</name>
<dbReference type="PANTHER" id="PTHR23122">
    <property type="entry name" value="MEMBRANE-ASSOCIATED GUANYLATE KINASE MAGUK"/>
    <property type="match status" value="1"/>
</dbReference>
<dbReference type="Gene3D" id="1.10.287.650">
    <property type="entry name" value="L27 domain"/>
    <property type="match status" value="1"/>
</dbReference>
<comment type="similarity">
    <text evidence="1">Belongs to the MAGUK family.</text>
</comment>
<dbReference type="FunFam" id="3.40.50.300:FF:000469">
    <property type="entry name" value="MAGUK p55 subfamily member 5"/>
    <property type="match status" value="1"/>
</dbReference>
<dbReference type="SMART" id="SM00326">
    <property type="entry name" value="SH3"/>
    <property type="match status" value="1"/>
</dbReference>
<evidence type="ECO:0000259" key="6">
    <source>
        <dbReference type="PROSITE" id="PS50002"/>
    </source>
</evidence>
<feature type="region of interest" description="Disordered" evidence="5">
    <location>
        <begin position="48"/>
        <end position="71"/>
    </location>
</feature>
<dbReference type="InterPro" id="IPR001452">
    <property type="entry name" value="SH3_domain"/>
</dbReference>
<evidence type="ECO:0000256" key="3">
    <source>
        <dbReference type="PROSITE-ProRule" id="PRU00192"/>
    </source>
</evidence>
<evidence type="ECO:0000259" key="8">
    <source>
        <dbReference type="PROSITE" id="PS50106"/>
    </source>
</evidence>
<dbReference type="Proteomes" id="UP000440578">
    <property type="component" value="Unassembled WGS sequence"/>
</dbReference>
<keyword evidence="2 3" id="KW-0728">SH3 domain</keyword>
<dbReference type="CDD" id="cd00071">
    <property type="entry name" value="GMPK"/>
    <property type="match status" value="1"/>
</dbReference>
<feature type="domain" description="L27" evidence="9">
    <location>
        <begin position="102"/>
        <end position="161"/>
    </location>
</feature>
<dbReference type="CDD" id="cd06798">
    <property type="entry name" value="PDZ_MPP5-like"/>
    <property type="match status" value="1"/>
</dbReference>
<feature type="domain" description="PDZ" evidence="8">
    <location>
        <begin position="246"/>
        <end position="325"/>
    </location>
</feature>
<dbReference type="InterPro" id="IPR008145">
    <property type="entry name" value="GK/Ca_channel_bsu"/>
</dbReference>
<evidence type="ECO:0000259" key="7">
    <source>
        <dbReference type="PROSITE" id="PS50052"/>
    </source>
</evidence>
<dbReference type="InterPro" id="IPR036892">
    <property type="entry name" value="L27_dom_sf"/>
</dbReference>
<dbReference type="GO" id="GO:0030054">
    <property type="term" value="C:cell junction"/>
    <property type="evidence" value="ECO:0007669"/>
    <property type="project" value="UniProtKB-ARBA"/>
</dbReference>
<keyword evidence="4" id="KW-0175">Coiled coil</keyword>
<dbReference type="Gene3D" id="2.30.42.10">
    <property type="match status" value="1"/>
</dbReference>
<dbReference type="InterPro" id="IPR027417">
    <property type="entry name" value="P-loop_NTPase"/>
</dbReference>
<dbReference type="Gene3D" id="3.40.50.300">
    <property type="entry name" value="P-loop containing nucleotide triphosphate hydrolases"/>
    <property type="match status" value="1"/>
</dbReference>
<dbReference type="PROSITE" id="PS50002">
    <property type="entry name" value="SH3"/>
    <property type="match status" value="1"/>
</dbReference>
<dbReference type="Pfam" id="PF07653">
    <property type="entry name" value="SH3_2"/>
    <property type="match status" value="1"/>
</dbReference>
<dbReference type="SUPFAM" id="SSF52540">
    <property type="entry name" value="P-loop containing nucleoside triphosphate hydrolases"/>
    <property type="match status" value="1"/>
</dbReference>
<dbReference type="SMART" id="SM00228">
    <property type="entry name" value="PDZ"/>
    <property type="match status" value="1"/>
</dbReference>
<dbReference type="AlphaFoldDB" id="A0A6A4X020"/>
<dbReference type="InterPro" id="IPR036034">
    <property type="entry name" value="PDZ_sf"/>
</dbReference>
<dbReference type="SUPFAM" id="SSF50156">
    <property type="entry name" value="PDZ domain-like"/>
    <property type="match status" value="1"/>
</dbReference>
<accession>A0A6A4X020</accession>
<dbReference type="InterPro" id="IPR001478">
    <property type="entry name" value="PDZ"/>
</dbReference>
<evidence type="ECO:0000256" key="1">
    <source>
        <dbReference type="ARBA" id="ARBA00007014"/>
    </source>
</evidence>
<dbReference type="InterPro" id="IPR020590">
    <property type="entry name" value="Guanylate_kinase_CS"/>
</dbReference>
<protein>
    <submittedName>
        <fullName evidence="10">MAGUK p55 subfamily member 5</fullName>
    </submittedName>
</protein>
<feature type="domain" description="Guanylate kinase-like" evidence="7">
    <location>
        <begin position="470"/>
        <end position="650"/>
    </location>
</feature>
<keyword evidence="11" id="KW-1185">Reference proteome</keyword>
<evidence type="ECO:0000256" key="2">
    <source>
        <dbReference type="ARBA" id="ARBA00022443"/>
    </source>
</evidence>
<dbReference type="InterPro" id="IPR036028">
    <property type="entry name" value="SH3-like_dom_sf"/>
</dbReference>
<dbReference type="PROSITE" id="PS50052">
    <property type="entry name" value="GUANYLATE_KINASE_2"/>
    <property type="match status" value="1"/>
</dbReference>
<evidence type="ECO:0000259" key="9">
    <source>
        <dbReference type="PROSITE" id="PS51022"/>
    </source>
</evidence>
<dbReference type="PROSITE" id="PS00856">
    <property type="entry name" value="GUANYLATE_KINASE_1"/>
    <property type="match status" value="1"/>
</dbReference>
<dbReference type="Pfam" id="PF00625">
    <property type="entry name" value="Guanylate_kin"/>
    <property type="match status" value="1"/>
</dbReference>
<proteinExistence type="inferred from homology"/>
<dbReference type="InterPro" id="IPR004172">
    <property type="entry name" value="L27_dom"/>
</dbReference>
<dbReference type="SMART" id="SM00569">
    <property type="entry name" value="L27"/>
    <property type="match status" value="2"/>
</dbReference>
<dbReference type="OrthoDB" id="43580at2759"/>
<dbReference type="InterPro" id="IPR008144">
    <property type="entry name" value="Guanylate_kin-like_dom"/>
</dbReference>
<dbReference type="PROSITE" id="PS50106">
    <property type="entry name" value="PDZ"/>
    <property type="match status" value="1"/>
</dbReference>
<dbReference type="Gene3D" id="1.20.1270.460">
    <property type="match status" value="1"/>
</dbReference>
<dbReference type="SUPFAM" id="SSF101288">
    <property type="entry name" value="L27 domain"/>
    <property type="match status" value="1"/>
</dbReference>
<dbReference type="CDD" id="cd12036">
    <property type="entry name" value="SH3_MPP5"/>
    <property type="match status" value="1"/>
</dbReference>
<dbReference type="SUPFAM" id="SSF50044">
    <property type="entry name" value="SH3-domain"/>
    <property type="match status" value="1"/>
</dbReference>
<dbReference type="SMART" id="SM00072">
    <property type="entry name" value="GuKc"/>
    <property type="match status" value="1"/>
</dbReference>
<reference evidence="10 11" key="1">
    <citation type="submission" date="2019-07" db="EMBL/GenBank/DDBJ databases">
        <title>Draft genome assembly of a fouling barnacle, Amphibalanus amphitrite (Darwin, 1854): The first reference genome for Thecostraca.</title>
        <authorList>
            <person name="Kim W."/>
        </authorList>
    </citation>
    <scope>NUCLEOTIDE SEQUENCE [LARGE SCALE GENOMIC DNA]</scope>
    <source>
        <strain evidence="10">SNU_AA5</strain>
        <tissue evidence="10">Soma without cirri and trophi</tissue>
    </source>
</reference>
<dbReference type="Pfam" id="PF00595">
    <property type="entry name" value="PDZ"/>
    <property type="match status" value="1"/>
</dbReference>
<evidence type="ECO:0000256" key="5">
    <source>
        <dbReference type="SAM" id="MobiDB-lite"/>
    </source>
</evidence>
<evidence type="ECO:0000313" key="11">
    <source>
        <dbReference type="Proteomes" id="UP000440578"/>
    </source>
</evidence>